<accession>A0A3A9WIR8</accession>
<evidence type="ECO:0000256" key="2">
    <source>
        <dbReference type="ARBA" id="ARBA00023125"/>
    </source>
</evidence>
<dbReference type="Proteomes" id="UP000275024">
    <property type="component" value="Unassembled WGS sequence"/>
</dbReference>
<dbReference type="CDD" id="cd06170">
    <property type="entry name" value="LuxR_C_like"/>
    <property type="match status" value="1"/>
</dbReference>
<keyword evidence="2 6" id="KW-0238">DNA-binding</keyword>
<dbReference type="Gene3D" id="3.40.50.2300">
    <property type="match status" value="1"/>
</dbReference>
<evidence type="ECO:0000256" key="3">
    <source>
        <dbReference type="PROSITE-ProRule" id="PRU00169"/>
    </source>
</evidence>
<reference evidence="8 9" key="1">
    <citation type="submission" date="2018-09" db="EMBL/GenBank/DDBJ databases">
        <title>Streptomyces sp. nov. DS1-2, an endophytic actinomycete isolated from roots of Dendrobium scabrilingue.</title>
        <authorList>
            <person name="Kuncharoen N."/>
            <person name="Kudo T."/>
            <person name="Ohkuma M."/>
            <person name="Yuki M."/>
            <person name="Tanasupawat S."/>
        </authorList>
    </citation>
    <scope>NUCLEOTIDE SEQUENCE [LARGE SCALE GENOMIC DNA]</scope>
    <source>
        <strain evidence="6 9">AZ1-7</strain>
        <strain evidence="7 8">DS1-2</strain>
    </source>
</reference>
<dbReference type="InterPro" id="IPR058245">
    <property type="entry name" value="NreC/VraR/RcsB-like_REC"/>
</dbReference>
<dbReference type="AlphaFoldDB" id="A0A3A9WIR8"/>
<feature type="domain" description="HTH luxR-type" evidence="4">
    <location>
        <begin position="152"/>
        <end position="217"/>
    </location>
</feature>
<dbReference type="SUPFAM" id="SSF52172">
    <property type="entry name" value="CheY-like"/>
    <property type="match status" value="1"/>
</dbReference>
<dbReference type="InterPro" id="IPR000792">
    <property type="entry name" value="Tscrpt_reg_LuxR_C"/>
</dbReference>
<proteinExistence type="predicted"/>
<feature type="domain" description="Response regulatory" evidence="5">
    <location>
        <begin position="10"/>
        <end position="124"/>
    </location>
</feature>
<evidence type="ECO:0000313" key="6">
    <source>
        <dbReference type="EMBL" id="RKN12875.1"/>
    </source>
</evidence>
<dbReference type="GO" id="GO:0006355">
    <property type="term" value="P:regulation of DNA-templated transcription"/>
    <property type="evidence" value="ECO:0007669"/>
    <property type="project" value="InterPro"/>
</dbReference>
<evidence type="ECO:0000256" key="1">
    <source>
        <dbReference type="ARBA" id="ARBA00022553"/>
    </source>
</evidence>
<gene>
    <name evidence="7" type="ORF">D7318_00095</name>
    <name evidence="6" type="ORF">D7319_02800</name>
</gene>
<keyword evidence="8" id="KW-1185">Reference proteome</keyword>
<feature type="modified residue" description="4-aspartylphosphate" evidence="3">
    <location>
        <position position="61"/>
    </location>
</feature>
<sequence>MRTESADTIRTVLLDDEGLARESFSSVLSQEEGVELIGSTDSPWDALALAERSAAHIILTDVIVGHEKALEVVGGATGLGAKIVVITHQESEHHLSRALKLGARGYLLKWTTRQELTAAIRAVASGNAYICPPMASLLLDRFKILPPLSGPHETAFPELSEREVQVLKDIALGMSNHEIAQDLSLTIATVKSHVSNVLAKLGLRDRLQAGILAHRKGLTRN</sequence>
<dbReference type="EMBL" id="RBDY01000001">
    <property type="protein sequence ID" value="RKN27360.1"/>
    <property type="molecule type" value="Genomic_DNA"/>
</dbReference>
<dbReference type="PANTHER" id="PTHR43214:SF43">
    <property type="entry name" value="TWO-COMPONENT RESPONSE REGULATOR"/>
    <property type="match status" value="1"/>
</dbReference>
<dbReference type="SMART" id="SM00448">
    <property type="entry name" value="REC"/>
    <property type="match status" value="1"/>
</dbReference>
<dbReference type="InterPro" id="IPR016032">
    <property type="entry name" value="Sig_transdc_resp-reg_C-effctor"/>
</dbReference>
<dbReference type="PROSITE" id="PS00622">
    <property type="entry name" value="HTH_LUXR_1"/>
    <property type="match status" value="1"/>
</dbReference>
<dbReference type="PROSITE" id="PS50043">
    <property type="entry name" value="HTH_LUXR_2"/>
    <property type="match status" value="1"/>
</dbReference>
<dbReference type="GO" id="GO:0000160">
    <property type="term" value="P:phosphorelay signal transduction system"/>
    <property type="evidence" value="ECO:0007669"/>
    <property type="project" value="InterPro"/>
</dbReference>
<comment type="caution">
    <text evidence="6">The sequence shown here is derived from an EMBL/GenBank/DDBJ whole genome shotgun (WGS) entry which is preliminary data.</text>
</comment>
<dbReference type="Pfam" id="PF00072">
    <property type="entry name" value="Response_reg"/>
    <property type="match status" value="1"/>
</dbReference>
<dbReference type="SMART" id="SM00421">
    <property type="entry name" value="HTH_LUXR"/>
    <property type="match status" value="1"/>
</dbReference>
<dbReference type="InterPro" id="IPR001789">
    <property type="entry name" value="Sig_transdc_resp-reg_receiver"/>
</dbReference>
<dbReference type="PRINTS" id="PR00038">
    <property type="entry name" value="HTHLUXR"/>
</dbReference>
<evidence type="ECO:0000313" key="9">
    <source>
        <dbReference type="Proteomes" id="UP000275024"/>
    </source>
</evidence>
<evidence type="ECO:0000313" key="7">
    <source>
        <dbReference type="EMBL" id="RKN27360.1"/>
    </source>
</evidence>
<dbReference type="SUPFAM" id="SSF46894">
    <property type="entry name" value="C-terminal effector domain of the bipartite response regulators"/>
    <property type="match status" value="1"/>
</dbReference>
<protein>
    <submittedName>
        <fullName evidence="6">DNA-binding response regulator</fullName>
    </submittedName>
</protein>
<dbReference type="InterPro" id="IPR011006">
    <property type="entry name" value="CheY-like_superfamily"/>
</dbReference>
<dbReference type="PROSITE" id="PS50110">
    <property type="entry name" value="RESPONSE_REGULATORY"/>
    <property type="match status" value="1"/>
</dbReference>
<evidence type="ECO:0000259" key="4">
    <source>
        <dbReference type="PROSITE" id="PS50043"/>
    </source>
</evidence>
<dbReference type="OrthoDB" id="4145692at2"/>
<dbReference type="GO" id="GO:0003677">
    <property type="term" value="F:DNA binding"/>
    <property type="evidence" value="ECO:0007669"/>
    <property type="project" value="UniProtKB-KW"/>
</dbReference>
<dbReference type="Pfam" id="PF00196">
    <property type="entry name" value="GerE"/>
    <property type="match status" value="1"/>
</dbReference>
<dbReference type="PANTHER" id="PTHR43214">
    <property type="entry name" value="TWO-COMPONENT RESPONSE REGULATOR"/>
    <property type="match status" value="1"/>
</dbReference>
<evidence type="ECO:0000259" key="5">
    <source>
        <dbReference type="PROSITE" id="PS50110"/>
    </source>
</evidence>
<dbReference type="CDD" id="cd17535">
    <property type="entry name" value="REC_NarL-like"/>
    <property type="match status" value="1"/>
</dbReference>
<organism evidence="6 9">
    <name type="scientific">Streptomyces radicis</name>
    <dbReference type="NCBI Taxonomy" id="1750517"/>
    <lineage>
        <taxon>Bacteria</taxon>
        <taxon>Bacillati</taxon>
        <taxon>Actinomycetota</taxon>
        <taxon>Actinomycetes</taxon>
        <taxon>Kitasatosporales</taxon>
        <taxon>Streptomycetaceae</taxon>
        <taxon>Streptomyces</taxon>
    </lineage>
</organism>
<dbReference type="RefSeq" id="WP_120694728.1">
    <property type="nucleotide sequence ID" value="NZ_RBDX01000001.1"/>
</dbReference>
<name>A0A3A9WIR8_9ACTN</name>
<dbReference type="EMBL" id="RBDX01000001">
    <property type="protein sequence ID" value="RKN12875.1"/>
    <property type="molecule type" value="Genomic_DNA"/>
</dbReference>
<evidence type="ECO:0000313" key="8">
    <source>
        <dbReference type="Proteomes" id="UP000268652"/>
    </source>
</evidence>
<dbReference type="InterPro" id="IPR039420">
    <property type="entry name" value="WalR-like"/>
</dbReference>
<dbReference type="Proteomes" id="UP000268652">
    <property type="component" value="Unassembled WGS sequence"/>
</dbReference>
<keyword evidence="1 3" id="KW-0597">Phosphoprotein</keyword>